<gene>
    <name evidence="1" type="ORF">GB927_034040</name>
</gene>
<proteinExistence type="predicted"/>
<dbReference type="Proteomes" id="UP000996601">
    <property type="component" value="Unassembled WGS sequence"/>
</dbReference>
<dbReference type="EMBL" id="WHSB02000036">
    <property type="protein sequence ID" value="MCQ4635083.1"/>
    <property type="molecule type" value="Genomic_DNA"/>
</dbReference>
<name>A0ABT1RIT7_9HYPH</name>
<reference evidence="1" key="1">
    <citation type="submission" date="2021-07" db="EMBL/GenBank/DDBJ databases">
        <title>Shinella sp. nov., a novel member of the genus Shinella from water.</title>
        <authorList>
            <person name="Deng Y."/>
        </authorList>
    </citation>
    <scope>NUCLEOTIDE SEQUENCE</scope>
    <source>
        <strain evidence="1">CPCC 100929</strain>
    </source>
</reference>
<accession>A0ABT1RIT7</accession>
<protein>
    <submittedName>
        <fullName evidence="1">Uncharacterized protein</fullName>
    </submittedName>
</protein>
<evidence type="ECO:0000313" key="2">
    <source>
        <dbReference type="Proteomes" id="UP000996601"/>
    </source>
</evidence>
<keyword evidence="2" id="KW-1185">Reference proteome</keyword>
<comment type="caution">
    <text evidence="1">The sequence shown here is derived from an EMBL/GenBank/DDBJ whole genome shotgun (WGS) entry which is preliminary data.</text>
</comment>
<sequence length="325" mass="35780">MQVTNEMIERAAKAVEKMVKQSTYGWSDEQFEIYWTKEPRFIEQQHFWGDAFGRGTEKNRLQWKVRIALEAALSHEEDTALAEVLHSLKFAVARVRVASAEGDPILSAWLPGADAIIAKVARRADVAKPLSGIDSSDAVLDALRRAERFMCGFEGDPLQDGIDGDLEAIRSAIAWLEDGIAVSAALSEQAGGSAMNKLRSLTPKEHAAIQAFALENGRRWKSKLNDDWMNARTIGILQALRNTHGPSWLVSYTLPKPKSASERPSAVIAVTADNGDIYEATRASKNEAWTITYPEGQDRFAGTEAELRAHIKRLISKGPAAKNAP</sequence>
<evidence type="ECO:0000313" key="1">
    <source>
        <dbReference type="EMBL" id="MCQ4635083.1"/>
    </source>
</evidence>
<dbReference type="RefSeq" id="WP_256121569.1">
    <property type="nucleotide sequence ID" value="NZ_WHSB02000036.1"/>
</dbReference>
<organism evidence="1 2">
    <name type="scientific">Shinella lacus</name>
    <dbReference type="NCBI Taxonomy" id="2654216"/>
    <lineage>
        <taxon>Bacteria</taxon>
        <taxon>Pseudomonadati</taxon>
        <taxon>Pseudomonadota</taxon>
        <taxon>Alphaproteobacteria</taxon>
        <taxon>Hyphomicrobiales</taxon>
        <taxon>Rhizobiaceae</taxon>
        <taxon>Shinella</taxon>
    </lineage>
</organism>